<dbReference type="STRING" id="1654360.EA58_11510"/>
<comment type="caution">
    <text evidence="2">The sequence shown here is derived from an EMBL/GenBank/DDBJ whole genome shotgun (WGS) entry which is preliminary data.</text>
</comment>
<dbReference type="AlphaFoldDB" id="A0A066RMI5"/>
<feature type="transmembrane region" description="Helical" evidence="1">
    <location>
        <begin position="169"/>
        <end position="190"/>
    </location>
</feature>
<dbReference type="EMBL" id="JMIB01000021">
    <property type="protein sequence ID" value="KDM91640.1"/>
    <property type="molecule type" value="Genomic_DNA"/>
</dbReference>
<name>A0A066RMI5_9GAMM</name>
<gene>
    <name evidence="2" type="ORF">EA58_11510</name>
</gene>
<reference evidence="2 3" key="1">
    <citation type="submission" date="2014-04" db="EMBL/GenBank/DDBJ databases">
        <title>Draft genome sequence of Photobacterium halotolerans S2753: a solonamide, ngercheumicin and holomycin producer.</title>
        <authorList>
            <person name="Machado H.R."/>
            <person name="Gram L."/>
        </authorList>
    </citation>
    <scope>NUCLEOTIDE SEQUENCE [LARGE SCALE GENOMIC DNA]</scope>
    <source>
        <strain evidence="2 3">S2753</strain>
    </source>
</reference>
<dbReference type="Proteomes" id="UP000027192">
    <property type="component" value="Unassembled WGS sequence"/>
</dbReference>
<keyword evidence="1" id="KW-1133">Transmembrane helix</keyword>
<feature type="transmembrane region" description="Helical" evidence="1">
    <location>
        <begin position="126"/>
        <end position="149"/>
    </location>
</feature>
<protein>
    <recommendedName>
        <fullName evidence="4">DUF4234 domain-containing protein</fullName>
    </recommendedName>
</protein>
<accession>A0A066RMI5</accession>
<keyword evidence="1" id="KW-0812">Transmembrane</keyword>
<evidence type="ECO:0000256" key="1">
    <source>
        <dbReference type="SAM" id="Phobius"/>
    </source>
</evidence>
<keyword evidence="1" id="KW-0472">Membrane</keyword>
<organism evidence="2 3">
    <name type="scientific">Photobacterium galatheae</name>
    <dbReference type="NCBI Taxonomy" id="1654360"/>
    <lineage>
        <taxon>Bacteria</taxon>
        <taxon>Pseudomonadati</taxon>
        <taxon>Pseudomonadota</taxon>
        <taxon>Gammaproteobacteria</taxon>
        <taxon>Vibrionales</taxon>
        <taxon>Vibrionaceae</taxon>
        <taxon>Photobacterium</taxon>
    </lineage>
</organism>
<evidence type="ECO:0008006" key="4">
    <source>
        <dbReference type="Google" id="ProtNLM"/>
    </source>
</evidence>
<keyword evidence="3" id="KW-1185">Reference proteome</keyword>
<proteinExistence type="predicted"/>
<evidence type="ECO:0000313" key="2">
    <source>
        <dbReference type="EMBL" id="KDM91640.1"/>
    </source>
</evidence>
<evidence type="ECO:0000313" key="3">
    <source>
        <dbReference type="Proteomes" id="UP000027192"/>
    </source>
</evidence>
<sequence length="194" mass="22566">MMLMENIQSEVDTDMSPSTREHRFYVVSPKKFTILFLSTMGLYGMYWVYINWSLYKKSTGSDVWPVARGFFDIFFVHSLCKKIGQLDFATTKENSVMEWNAIKYVLLVISCRIADKLSENEIGMPYTFFYTLLAIPLMYRALYDIQIYVNKMMKDEAGTTNASLTWANYLWMILGVVFWGLAIFVSYAIILGKI</sequence>
<feature type="transmembrane region" description="Helical" evidence="1">
    <location>
        <begin position="32"/>
        <end position="50"/>
    </location>
</feature>